<comment type="caution">
    <text evidence="1">The sequence shown here is derived from an EMBL/GenBank/DDBJ whole genome shotgun (WGS) entry which is preliminary data.</text>
</comment>
<keyword evidence="2" id="KW-1185">Reference proteome</keyword>
<reference evidence="1 2" key="2">
    <citation type="submission" date="2019-11" db="EMBL/GenBank/DDBJ databases">
        <title>A de novo genome assembly of a pear dwarfing rootstock.</title>
        <authorList>
            <person name="Wang F."/>
            <person name="Wang J."/>
            <person name="Li S."/>
            <person name="Zhang Y."/>
            <person name="Fang M."/>
            <person name="Ma L."/>
            <person name="Zhao Y."/>
            <person name="Jiang S."/>
        </authorList>
    </citation>
    <scope>NUCLEOTIDE SEQUENCE [LARGE SCALE GENOMIC DNA]</scope>
    <source>
        <strain evidence="1">S2</strain>
        <tissue evidence="1">Leaf</tissue>
    </source>
</reference>
<organism evidence="1 2">
    <name type="scientific">Pyrus ussuriensis x Pyrus communis</name>
    <dbReference type="NCBI Taxonomy" id="2448454"/>
    <lineage>
        <taxon>Eukaryota</taxon>
        <taxon>Viridiplantae</taxon>
        <taxon>Streptophyta</taxon>
        <taxon>Embryophyta</taxon>
        <taxon>Tracheophyta</taxon>
        <taxon>Spermatophyta</taxon>
        <taxon>Magnoliopsida</taxon>
        <taxon>eudicotyledons</taxon>
        <taxon>Gunneridae</taxon>
        <taxon>Pentapetalae</taxon>
        <taxon>rosids</taxon>
        <taxon>fabids</taxon>
        <taxon>Rosales</taxon>
        <taxon>Rosaceae</taxon>
        <taxon>Amygdaloideae</taxon>
        <taxon>Maleae</taxon>
        <taxon>Pyrus</taxon>
    </lineage>
</organism>
<sequence length="51" mass="6053">MKNLIKNFSMKSHLMTRKNGFLQMVLLDFQICEDKPVLIKWKVSASKGYEY</sequence>
<reference evidence="1 2" key="1">
    <citation type="submission" date="2019-09" db="EMBL/GenBank/DDBJ databases">
        <authorList>
            <person name="Ou C."/>
        </authorList>
    </citation>
    <scope>NUCLEOTIDE SEQUENCE [LARGE SCALE GENOMIC DNA]</scope>
    <source>
        <strain evidence="1">S2</strain>
        <tissue evidence="1">Leaf</tissue>
    </source>
</reference>
<dbReference type="Proteomes" id="UP000327157">
    <property type="component" value="Unassembled WGS sequence"/>
</dbReference>
<evidence type="ECO:0000313" key="1">
    <source>
        <dbReference type="EMBL" id="KAB2623387.1"/>
    </source>
</evidence>
<name>A0A5N5H902_9ROSA</name>
<protein>
    <submittedName>
        <fullName evidence="1">Uncharacterized protein</fullName>
    </submittedName>
</protein>
<evidence type="ECO:0000313" key="2">
    <source>
        <dbReference type="Proteomes" id="UP000327157"/>
    </source>
</evidence>
<accession>A0A5N5H902</accession>
<proteinExistence type="predicted"/>
<dbReference type="EMBL" id="SMOL01000222">
    <property type="protein sequence ID" value="KAB2623387.1"/>
    <property type="molecule type" value="Genomic_DNA"/>
</dbReference>
<gene>
    <name evidence="1" type="ORF">D8674_041761</name>
</gene>
<dbReference type="AlphaFoldDB" id="A0A5N5H902"/>